<sequence>MSSSMPLKSEHSICGFKEKCVEPWWRSTVVSQDQFNVAPRVHFDMQSKRDSQFQRPRWLHASAATHLSHGFSGVSSDSSTLLGFTSRAIVHICIRAERQRDAEIAHKQTISAREHGKTLRSFPRATKTRW</sequence>
<dbReference type="Proteomes" id="UP000092993">
    <property type="component" value="Unassembled WGS sequence"/>
</dbReference>
<protein>
    <submittedName>
        <fullName evidence="1">Uncharacterized protein</fullName>
    </submittedName>
</protein>
<reference evidence="1 2" key="1">
    <citation type="submission" date="2016-03" db="EMBL/GenBank/DDBJ databases">
        <title>Whole genome sequencing of Grifola frondosa 9006-11.</title>
        <authorList>
            <person name="Min B."/>
            <person name="Park H."/>
            <person name="Kim J.-G."/>
            <person name="Cho H."/>
            <person name="Oh Y.-L."/>
            <person name="Kong W.-S."/>
            <person name="Choi I.-G."/>
        </authorList>
    </citation>
    <scope>NUCLEOTIDE SEQUENCE [LARGE SCALE GENOMIC DNA]</scope>
    <source>
        <strain evidence="1 2">9006-11</strain>
    </source>
</reference>
<keyword evidence="2" id="KW-1185">Reference proteome</keyword>
<evidence type="ECO:0000313" key="2">
    <source>
        <dbReference type="Proteomes" id="UP000092993"/>
    </source>
</evidence>
<accession>A0A1C7LP68</accession>
<dbReference type="AlphaFoldDB" id="A0A1C7LP68"/>
<organism evidence="1 2">
    <name type="scientific">Grifola frondosa</name>
    <name type="common">Maitake</name>
    <name type="synonym">Polyporus frondosus</name>
    <dbReference type="NCBI Taxonomy" id="5627"/>
    <lineage>
        <taxon>Eukaryota</taxon>
        <taxon>Fungi</taxon>
        <taxon>Dikarya</taxon>
        <taxon>Basidiomycota</taxon>
        <taxon>Agaricomycotina</taxon>
        <taxon>Agaricomycetes</taxon>
        <taxon>Polyporales</taxon>
        <taxon>Grifolaceae</taxon>
        <taxon>Grifola</taxon>
    </lineage>
</organism>
<name>A0A1C7LP68_GRIFR</name>
<comment type="caution">
    <text evidence="1">The sequence shown here is derived from an EMBL/GenBank/DDBJ whole genome shotgun (WGS) entry which is preliminary data.</text>
</comment>
<proteinExistence type="predicted"/>
<evidence type="ECO:0000313" key="1">
    <source>
        <dbReference type="EMBL" id="OBZ65769.1"/>
    </source>
</evidence>
<gene>
    <name evidence="1" type="ORF">A0H81_14252</name>
</gene>
<dbReference type="EMBL" id="LUGG01000041">
    <property type="protein sequence ID" value="OBZ65769.1"/>
    <property type="molecule type" value="Genomic_DNA"/>
</dbReference>